<dbReference type="SMART" id="SM00220">
    <property type="entry name" value="S_TKc"/>
    <property type="match status" value="1"/>
</dbReference>
<feature type="compositionally biased region" description="Acidic residues" evidence="9">
    <location>
        <begin position="88"/>
        <end position="101"/>
    </location>
</feature>
<name>A0A3E2HNG2_SCYLI</name>
<protein>
    <recommendedName>
        <fullName evidence="1">non-specific serine/threonine protein kinase</fullName>
        <ecNumber evidence="1">2.7.11.1</ecNumber>
    </recommendedName>
</protein>
<dbReference type="EMBL" id="NCSJ02000014">
    <property type="protein sequence ID" value="RFU34910.1"/>
    <property type="molecule type" value="Genomic_DNA"/>
</dbReference>
<keyword evidence="4" id="KW-0547">Nucleotide-binding</keyword>
<evidence type="ECO:0000313" key="12">
    <source>
        <dbReference type="Proteomes" id="UP000258309"/>
    </source>
</evidence>
<evidence type="ECO:0000256" key="8">
    <source>
        <dbReference type="ARBA" id="ARBA00048679"/>
    </source>
</evidence>
<evidence type="ECO:0000256" key="3">
    <source>
        <dbReference type="ARBA" id="ARBA00022679"/>
    </source>
</evidence>
<dbReference type="PANTHER" id="PTHR43671:SF98">
    <property type="entry name" value="SERINE_THREONINE-PROTEIN KINASE NEK11"/>
    <property type="match status" value="1"/>
</dbReference>
<evidence type="ECO:0000259" key="10">
    <source>
        <dbReference type="PROSITE" id="PS50011"/>
    </source>
</evidence>
<dbReference type="GO" id="GO:0005634">
    <property type="term" value="C:nucleus"/>
    <property type="evidence" value="ECO:0007669"/>
    <property type="project" value="TreeGrafter"/>
</dbReference>
<dbReference type="InterPro" id="IPR008271">
    <property type="entry name" value="Ser/Thr_kinase_AS"/>
</dbReference>
<dbReference type="AlphaFoldDB" id="A0A3E2HNG2"/>
<dbReference type="InterPro" id="IPR050660">
    <property type="entry name" value="NEK_Ser/Thr_kinase"/>
</dbReference>
<evidence type="ECO:0000256" key="4">
    <source>
        <dbReference type="ARBA" id="ARBA00022741"/>
    </source>
</evidence>
<comment type="caution">
    <text evidence="11">The sequence shown here is derived from an EMBL/GenBank/DDBJ whole genome shotgun (WGS) entry which is preliminary data.</text>
</comment>
<dbReference type="Pfam" id="PF00069">
    <property type="entry name" value="Pkinase"/>
    <property type="match status" value="1"/>
</dbReference>
<keyword evidence="12" id="KW-1185">Reference proteome</keyword>
<dbReference type="OrthoDB" id="310217at2759"/>
<evidence type="ECO:0000256" key="5">
    <source>
        <dbReference type="ARBA" id="ARBA00022777"/>
    </source>
</evidence>
<dbReference type="STRING" id="5539.A0A3E2HNG2"/>
<evidence type="ECO:0000313" key="11">
    <source>
        <dbReference type="EMBL" id="RFU34910.1"/>
    </source>
</evidence>
<dbReference type="GO" id="GO:0004674">
    <property type="term" value="F:protein serine/threonine kinase activity"/>
    <property type="evidence" value="ECO:0007669"/>
    <property type="project" value="UniProtKB-KW"/>
</dbReference>
<proteinExistence type="predicted"/>
<comment type="catalytic activity">
    <reaction evidence="8">
        <text>L-seryl-[protein] + ATP = O-phospho-L-seryl-[protein] + ADP + H(+)</text>
        <dbReference type="Rhea" id="RHEA:17989"/>
        <dbReference type="Rhea" id="RHEA-COMP:9863"/>
        <dbReference type="Rhea" id="RHEA-COMP:11604"/>
        <dbReference type="ChEBI" id="CHEBI:15378"/>
        <dbReference type="ChEBI" id="CHEBI:29999"/>
        <dbReference type="ChEBI" id="CHEBI:30616"/>
        <dbReference type="ChEBI" id="CHEBI:83421"/>
        <dbReference type="ChEBI" id="CHEBI:456216"/>
        <dbReference type="EC" id="2.7.11.1"/>
    </reaction>
</comment>
<keyword evidence="2" id="KW-0723">Serine/threonine-protein kinase</keyword>
<evidence type="ECO:0000256" key="7">
    <source>
        <dbReference type="ARBA" id="ARBA00047899"/>
    </source>
</evidence>
<evidence type="ECO:0000256" key="1">
    <source>
        <dbReference type="ARBA" id="ARBA00012513"/>
    </source>
</evidence>
<reference evidence="11 12" key="1">
    <citation type="submission" date="2018-05" db="EMBL/GenBank/DDBJ databases">
        <title>Draft genome sequence of Scytalidium lignicola DSM 105466, a ubiquitous saprotrophic fungus.</title>
        <authorList>
            <person name="Buettner E."/>
            <person name="Gebauer A.M."/>
            <person name="Hofrichter M."/>
            <person name="Liers C."/>
            <person name="Kellner H."/>
        </authorList>
    </citation>
    <scope>NUCLEOTIDE SEQUENCE [LARGE SCALE GENOMIC DNA]</scope>
    <source>
        <strain evidence="11 12">DSM 105466</strain>
    </source>
</reference>
<feature type="domain" description="Protein kinase" evidence="10">
    <location>
        <begin position="163"/>
        <end position="467"/>
    </location>
</feature>
<sequence>MSPIPPKKLRAEPEAEVINQDEVDRIRELLQLEGLRAQREGRERDLRQQKKPLQSYKPVLQPGAMSGIEKVADFMSVPLNDKDNNNNNDDDDDDDDDEDSELWEKAKEQMVQAVSSDKVHPFWKNPLDGNSLRGGIDRRMTELQQIKWLKSSANWPDIEADDWRGIKVLGMGGYGLVGLWKYIGSDPDVPKAIVVKQSPRYDRNLEDESDFLERLNVCESKHVPKLLRGFHTAKGGGSSDWDPDGDVSRIYLEYCEHGDMAGFIKKMYKRYSVTNPMPEAYIWRIFECLALALCVLAHGNEDLEGPGWNIEICHFDIKPQNILIGACDKDHPYTGVFKLADYGLAMRVPKHQPPSWLRDHAHRGTPGWLSIEQMMEHTITNRRYGTHTNIWVIALCMYSLIMRGRVVDTTKQPSRDIYGSRFKTVGVQIERTQYSKDLKDTILWCLAVDPHRRPEPRQLVKHIQSIIKEQFPDVPVPDDPLHADEAFLQGNGLPTPDVQSISSLSLAGLPEQFGRIDMANVPANIALPVYQGPSLHGRRDLGMRINDTSRRGLASAGSQV</sequence>
<feature type="compositionally biased region" description="Basic and acidic residues" evidence="9">
    <location>
        <begin position="33"/>
        <end position="48"/>
    </location>
</feature>
<feature type="region of interest" description="Disordered" evidence="9">
    <location>
        <begin position="33"/>
        <end position="62"/>
    </location>
</feature>
<dbReference type="Proteomes" id="UP000258309">
    <property type="component" value="Unassembled WGS sequence"/>
</dbReference>
<dbReference type="Gene3D" id="1.10.510.10">
    <property type="entry name" value="Transferase(Phosphotransferase) domain 1"/>
    <property type="match status" value="1"/>
</dbReference>
<keyword evidence="3" id="KW-0808">Transferase</keyword>
<dbReference type="PROSITE" id="PS50011">
    <property type="entry name" value="PROTEIN_KINASE_DOM"/>
    <property type="match status" value="1"/>
</dbReference>
<evidence type="ECO:0000256" key="2">
    <source>
        <dbReference type="ARBA" id="ARBA00022527"/>
    </source>
</evidence>
<feature type="non-terminal residue" evidence="11">
    <location>
        <position position="1"/>
    </location>
</feature>
<feature type="region of interest" description="Disordered" evidence="9">
    <location>
        <begin position="77"/>
        <end position="101"/>
    </location>
</feature>
<dbReference type="GO" id="GO:0005524">
    <property type="term" value="F:ATP binding"/>
    <property type="evidence" value="ECO:0007669"/>
    <property type="project" value="UniProtKB-KW"/>
</dbReference>
<dbReference type="SUPFAM" id="SSF56112">
    <property type="entry name" value="Protein kinase-like (PK-like)"/>
    <property type="match status" value="1"/>
</dbReference>
<dbReference type="InterPro" id="IPR011009">
    <property type="entry name" value="Kinase-like_dom_sf"/>
</dbReference>
<dbReference type="InterPro" id="IPR000719">
    <property type="entry name" value="Prot_kinase_dom"/>
</dbReference>
<evidence type="ECO:0000256" key="6">
    <source>
        <dbReference type="ARBA" id="ARBA00022840"/>
    </source>
</evidence>
<feature type="non-terminal residue" evidence="11">
    <location>
        <position position="560"/>
    </location>
</feature>
<dbReference type="PANTHER" id="PTHR43671">
    <property type="entry name" value="SERINE/THREONINE-PROTEIN KINASE NEK"/>
    <property type="match status" value="1"/>
</dbReference>
<keyword evidence="6" id="KW-0067">ATP-binding</keyword>
<keyword evidence="5" id="KW-0418">Kinase</keyword>
<accession>A0A3E2HNG2</accession>
<gene>
    <name evidence="11" type="ORF">B7463_g1376</name>
</gene>
<dbReference type="PROSITE" id="PS00108">
    <property type="entry name" value="PROTEIN_KINASE_ST"/>
    <property type="match status" value="1"/>
</dbReference>
<evidence type="ECO:0000256" key="9">
    <source>
        <dbReference type="SAM" id="MobiDB-lite"/>
    </source>
</evidence>
<comment type="catalytic activity">
    <reaction evidence="7">
        <text>L-threonyl-[protein] + ATP = O-phospho-L-threonyl-[protein] + ADP + H(+)</text>
        <dbReference type="Rhea" id="RHEA:46608"/>
        <dbReference type="Rhea" id="RHEA-COMP:11060"/>
        <dbReference type="Rhea" id="RHEA-COMP:11605"/>
        <dbReference type="ChEBI" id="CHEBI:15378"/>
        <dbReference type="ChEBI" id="CHEBI:30013"/>
        <dbReference type="ChEBI" id="CHEBI:30616"/>
        <dbReference type="ChEBI" id="CHEBI:61977"/>
        <dbReference type="ChEBI" id="CHEBI:456216"/>
        <dbReference type="EC" id="2.7.11.1"/>
    </reaction>
</comment>
<organism evidence="11 12">
    <name type="scientific">Scytalidium lignicola</name>
    <name type="common">Hyphomycete</name>
    <dbReference type="NCBI Taxonomy" id="5539"/>
    <lineage>
        <taxon>Eukaryota</taxon>
        <taxon>Fungi</taxon>
        <taxon>Dikarya</taxon>
        <taxon>Ascomycota</taxon>
        <taxon>Pezizomycotina</taxon>
        <taxon>Leotiomycetes</taxon>
        <taxon>Leotiomycetes incertae sedis</taxon>
        <taxon>Scytalidium</taxon>
    </lineage>
</organism>
<dbReference type="EC" id="2.7.11.1" evidence="1"/>